<dbReference type="InterPro" id="IPR047215">
    <property type="entry name" value="Galactose_mutarotase-like"/>
</dbReference>
<dbReference type="SUPFAM" id="SSF74650">
    <property type="entry name" value="Galactose mutarotase-like"/>
    <property type="match status" value="1"/>
</dbReference>
<dbReference type="PANTHER" id="PTHR10091:SF0">
    <property type="entry name" value="GALACTOSE MUTAROTASE"/>
    <property type="match status" value="1"/>
</dbReference>
<dbReference type="Gene3D" id="2.70.98.10">
    <property type="match status" value="1"/>
</dbReference>
<evidence type="ECO:0000256" key="10">
    <source>
        <dbReference type="ARBA" id="ARBA00023277"/>
    </source>
</evidence>
<comment type="catalytic activity">
    <reaction evidence="11">
        <text>alpha-D-glucose = beta-D-glucose</text>
        <dbReference type="Rhea" id="RHEA:10264"/>
        <dbReference type="ChEBI" id="CHEBI:15903"/>
        <dbReference type="ChEBI" id="CHEBI:17925"/>
        <dbReference type="EC" id="5.1.3.3"/>
    </reaction>
</comment>
<evidence type="ECO:0000256" key="6">
    <source>
        <dbReference type="ARBA" id="ARBA00022490"/>
    </source>
</evidence>
<dbReference type="EC" id="5.1.3.3" evidence="11"/>
<keyword evidence="10 11" id="KW-0119">Carbohydrate metabolism</keyword>
<keyword evidence="9 11" id="KW-0413">Isomerase</keyword>
<dbReference type="CDD" id="cd09019">
    <property type="entry name" value="galactose_mutarotase_like"/>
    <property type="match status" value="1"/>
</dbReference>
<name>A0A495E685_9FLAO</name>
<gene>
    <name evidence="15" type="ORF">CLV91_2336</name>
</gene>
<keyword evidence="6" id="KW-0963">Cytoplasm</keyword>
<evidence type="ECO:0000256" key="11">
    <source>
        <dbReference type="PIRNR" id="PIRNR005096"/>
    </source>
</evidence>
<comment type="similarity">
    <text evidence="4 11">Belongs to the aldose epimerase family.</text>
</comment>
<feature type="binding site" evidence="13">
    <location>
        <position position="249"/>
    </location>
    <ligand>
        <name>beta-D-galactose</name>
        <dbReference type="ChEBI" id="CHEBI:27667"/>
    </ligand>
</feature>
<dbReference type="UniPathway" id="UPA00242"/>
<comment type="subcellular location">
    <subcellularLocation>
        <location evidence="2">Cytoplasm</location>
    </subcellularLocation>
</comment>
<evidence type="ECO:0000313" key="16">
    <source>
        <dbReference type="Proteomes" id="UP000269412"/>
    </source>
</evidence>
<dbReference type="FunFam" id="2.70.98.10:FF:000003">
    <property type="entry name" value="Aldose 1-epimerase"/>
    <property type="match status" value="1"/>
</dbReference>
<evidence type="ECO:0000256" key="5">
    <source>
        <dbReference type="ARBA" id="ARBA00011245"/>
    </source>
</evidence>
<dbReference type="OrthoDB" id="9779408at2"/>
<reference evidence="15 16" key="1">
    <citation type="submission" date="2018-10" db="EMBL/GenBank/DDBJ databases">
        <title>Genomic Encyclopedia of Archaeal and Bacterial Type Strains, Phase II (KMG-II): from individual species to whole genera.</title>
        <authorList>
            <person name="Goeker M."/>
        </authorList>
    </citation>
    <scope>NUCLEOTIDE SEQUENCE [LARGE SCALE GENOMIC DNA]</scope>
    <source>
        <strain evidence="15 16">DSM 25230</strain>
    </source>
</reference>
<accession>A0A495E685</accession>
<evidence type="ECO:0000256" key="3">
    <source>
        <dbReference type="ARBA" id="ARBA00005028"/>
    </source>
</evidence>
<dbReference type="GO" id="GO:0030246">
    <property type="term" value="F:carbohydrate binding"/>
    <property type="evidence" value="ECO:0007669"/>
    <property type="project" value="InterPro"/>
</dbReference>
<dbReference type="Proteomes" id="UP000269412">
    <property type="component" value="Unassembled WGS sequence"/>
</dbReference>
<comment type="cofactor">
    <cofactor evidence="1">
        <name>Ca(2+)</name>
        <dbReference type="ChEBI" id="CHEBI:29108"/>
    </cofactor>
</comment>
<dbReference type="EMBL" id="RBIQ01000009">
    <property type="protein sequence ID" value="RKR12211.1"/>
    <property type="molecule type" value="Genomic_DNA"/>
</dbReference>
<feature type="binding site" evidence="14">
    <location>
        <begin position="80"/>
        <end position="81"/>
    </location>
    <ligand>
        <name>beta-D-galactose</name>
        <dbReference type="ChEBI" id="CHEBI:27667"/>
    </ligand>
</feature>
<dbReference type="GO" id="GO:0004034">
    <property type="term" value="F:aldose 1-epimerase activity"/>
    <property type="evidence" value="ECO:0007669"/>
    <property type="project" value="UniProtKB-EC"/>
</dbReference>
<dbReference type="InterPro" id="IPR015443">
    <property type="entry name" value="Aldose_1-epimerase"/>
</dbReference>
<protein>
    <recommendedName>
        <fullName evidence="11">Aldose 1-epimerase</fullName>
        <ecNumber evidence="11">5.1.3.3</ecNumber>
    </recommendedName>
</protein>
<keyword evidence="7" id="KW-0597">Phosphoprotein</keyword>
<comment type="pathway">
    <text evidence="3 11">Carbohydrate metabolism; hexose metabolism.</text>
</comment>
<sequence length="352" mass="38861">MIKEDSFKDVINGEEIGLYRLKNKNGLEAVFTNYGQRLVALYVPDKDGNFLDVVLGFSSLHEYTEPKGGYFGAVIGRYGNRIANGKFSLNGNEYTLVKNNGENHLHGGVTGFNDVIWKTNSIGSNAVEFSRTSPDMEEGYPGNLDVTVTYKLTDANELKIEYKATTDKATPINLTNHSFFNLKGEGVGDVLDHVLTLNSNTFTALNENQVPTGELVNVKGTPFDFTTPKEIGKEINNSHEQLTLGNGYDHNFIVDSSKKNTEGISFAARVVEPVSGRVMEVYTNEPGMQLYTSNFLDGSVVGKCGKPYLKRGAVCLETQHYPDSPNQPKFPSTILNPNDTYSSVCIYKFLVE</sequence>
<dbReference type="RefSeq" id="WP_121068071.1">
    <property type="nucleotide sequence ID" value="NZ_RBIQ01000009.1"/>
</dbReference>
<proteinExistence type="inferred from homology"/>
<dbReference type="NCBIfam" id="NF008277">
    <property type="entry name" value="PRK11055.1"/>
    <property type="match status" value="1"/>
</dbReference>
<evidence type="ECO:0000256" key="4">
    <source>
        <dbReference type="ARBA" id="ARBA00006206"/>
    </source>
</evidence>
<dbReference type="InterPro" id="IPR011013">
    <property type="entry name" value="Gal_mutarotase_sf_dom"/>
</dbReference>
<dbReference type="PANTHER" id="PTHR10091">
    <property type="entry name" value="ALDOSE-1-EPIMERASE"/>
    <property type="match status" value="1"/>
</dbReference>
<dbReference type="Pfam" id="PF01263">
    <property type="entry name" value="Aldose_epim"/>
    <property type="match status" value="1"/>
</dbReference>
<dbReference type="GO" id="GO:0033499">
    <property type="term" value="P:galactose catabolic process via UDP-galactose, Leloir pathway"/>
    <property type="evidence" value="ECO:0007669"/>
    <property type="project" value="TreeGrafter"/>
</dbReference>
<evidence type="ECO:0000256" key="7">
    <source>
        <dbReference type="ARBA" id="ARBA00022553"/>
    </source>
</evidence>
<evidence type="ECO:0000256" key="9">
    <source>
        <dbReference type="ARBA" id="ARBA00023235"/>
    </source>
</evidence>
<comment type="caution">
    <text evidence="15">The sequence shown here is derived from an EMBL/GenBank/DDBJ whole genome shotgun (WGS) entry which is preliminary data.</text>
</comment>
<evidence type="ECO:0000256" key="8">
    <source>
        <dbReference type="ARBA" id="ARBA00022837"/>
    </source>
</evidence>
<dbReference type="GO" id="GO:0006006">
    <property type="term" value="P:glucose metabolic process"/>
    <property type="evidence" value="ECO:0007669"/>
    <property type="project" value="TreeGrafter"/>
</dbReference>
<comment type="subunit">
    <text evidence="5">Monomer.</text>
</comment>
<evidence type="ECO:0000256" key="13">
    <source>
        <dbReference type="PIRSR" id="PIRSR005096-2"/>
    </source>
</evidence>
<evidence type="ECO:0000313" key="15">
    <source>
        <dbReference type="EMBL" id="RKR12211.1"/>
    </source>
</evidence>
<organism evidence="15 16">
    <name type="scientific">Maribacter vaceletii</name>
    <dbReference type="NCBI Taxonomy" id="1206816"/>
    <lineage>
        <taxon>Bacteria</taxon>
        <taxon>Pseudomonadati</taxon>
        <taxon>Bacteroidota</taxon>
        <taxon>Flavobacteriia</taxon>
        <taxon>Flavobacteriales</taxon>
        <taxon>Flavobacteriaceae</taxon>
        <taxon>Maribacter</taxon>
    </lineage>
</organism>
<dbReference type="PIRSF" id="PIRSF005096">
    <property type="entry name" value="GALM"/>
    <property type="match status" value="1"/>
</dbReference>
<feature type="active site" description="Proton donor" evidence="12">
    <location>
        <position position="177"/>
    </location>
</feature>
<feature type="active site" description="Proton acceptor" evidence="12">
    <location>
        <position position="317"/>
    </location>
</feature>
<dbReference type="InterPro" id="IPR008183">
    <property type="entry name" value="Aldose_1/G6P_1-epimerase"/>
</dbReference>
<dbReference type="InterPro" id="IPR014718">
    <property type="entry name" value="GH-type_carb-bd"/>
</dbReference>
<evidence type="ECO:0000256" key="2">
    <source>
        <dbReference type="ARBA" id="ARBA00004496"/>
    </source>
</evidence>
<keyword evidence="8" id="KW-0106">Calcium</keyword>
<keyword evidence="16" id="KW-1185">Reference proteome</keyword>
<dbReference type="AlphaFoldDB" id="A0A495E685"/>
<dbReference type="GO" id="GO:0005737">
    <property type="term" value="C:cytoplasm"/>
    <property type="evidence" value="ECO:0007669"/>
    <property type="project" value="UniProtKB-SubCell"/>
</dbReference>
<evidence type="ECO:0000256" key="1">
    <source>
        <dbReference type="ARBA" id="ARBA00001913"/>
    </source>
</evidence>
<evidence type="ECO:0000256" key="12">
    <source>
        <dbReference type="PIRSR" id="PIRSR005096-1"/>
    </source>
</evidence>
<evidence type="ECO:0000256" key="14">
    <source>
        <dbReference type="PIRSR" id="PIRSR005096-3"/>
    </source>
</evidence>